<protein>
    <submittedName>
        <fullName evidence="1">Uncharacterized protein</fullName>
    </submittedName>
</protein>
<evidence type="ECO:0000313" key="2">
    <source>
        <dbReference type="Proteomes" id="UP000002945"/>
    </source>
</evidence>
<dbReference type="RefSeq" id="WP_007093563.1">
    <property type="nucleotide sequence ID" value="NZ_CP142125.1"/>
</dbReference>
<dbReference type="AlphaFoldDB" id="A9DZE9"/>
<dbReference type="InterPro" id="IPR058238">
    <property type="entry name" value="Lant_leader_dom"/>
</dbReference>
<gene>
    <name evidence="1" type="ORF">KAOT1_04962</name>
</gene>
<comment type="caution">
    <text evidence="1">The sequence shown here is derived from an EMBL/GenBank/DDBJ whole genome shotgun (WGS) entry which is preliminary data.</text>
</comment>
<proteinExistence type="predicted"/>
<reference evidence="1 2" key="1">
    <citation type="journal article" date="2011" name="J. Bacteriol.">
        <title>Genome sequence of the algicidal bacterium Kordia algicida OT-1.</title>
        <authorList>
            <person name="Lee H.S."/>
            <person name="Kang S.G."/>
            <person name="Kwon K.K."/>
            <person name="Lee J.H."/>
            <person name="Kim S.J."/>
        </authorList>
    </citation>
    <scope>NUCLEOTIDE SEQUENCE [LARGE SCALE GENOMIC DNA]</scope>
    <source>
        <strain evidence="1 2">OT-1</strain>
    </source>
</reference>
<dbReference type="Proteomes" id="UP000002945">
    <property type="component" value="Unassembled WGS sequence"/>
</dbReference>
<dbReference type="EMBL" id="ABIB01000006">
    <property type="protein sequence ID" value="EDP95726.1"/>
    <property type="molecule type" value="Genomic_DNA"/>
</dbReference>
<dbReference type="STRING" id="391587.KAOT1_04962"/>
<keyword evidence="2" id="KW-1185">Reference proteome</keyword>
<organism evidence="1 2">
    <name type="scientific">Kordia algicida OT-1</name>
    <dbReference type="NCBI Taxonomy" id="391587"/>
    <lineage>
        <taxon>Bacteria</taxon>
        <taxon>Pseudomonadati</taxon>
        <taxon>Bacteroidota</taxon>
        <taxon>Flavobacteriia</taxon>
        <taxon>Flavobacteriales</taxon>
        <taxon>Flavobacteriaceae</taxon>
        <taxon>Kordia</taxon>
    </lineage>
</organism>
<accession>A9DZE9</accession>
<dbReference type="OrthoDB" id="1449080at2"/>
<sequence length="57" mass="6298">MKKQHIKKSLKLRKSSIASLEDKEITIVKGGGRSVPANLCPSFIPILCLYTIRSCPV</sequence>
<dbReference type="NCBIfam" id="NF038153">
    <property type="entry name" value="lant_leader_L1a"/>
    <property type="match status" value="1"/>
</dbReference>
<name>A9DZE9_9FLAO</name>
<evidence type="ECO:0000313" key="1">
    <source>
        <dbReference type="EMBL" id="EDP95726.1"/>
    </source>
</evidence>
<dbReference type="HOGENOM" id="CLU_2990798_0_0_10"/>